<proteinExistence type="predicted"/>
<dbReference type="AlphaFoldDB" id="A0A9X8D7B2"/>
<dbReference type="Proteomes" id="UP000265619">
    <property type="component" value="Unassembled WGS sequence"/>
</dbReference>
<sequence length="163" mass="18363">MSQDVIARAKVRDKGHWYEDFEPGRVFVHHWGRTLSQAENALFTTLTLHFNPQYTNVEVARAMGHPDTPVNPLLVFNTVFGLSVQDLSEHGTAFLGVNALKHAAPFYPGDTLFARSTVLERRLSGSRKDMGIVGWHTQGFNQRDEPVCEFHRSNLVFLRGDAA</sequence>
<evidence type="ECO:0000313" key="2">
    <source>
        <dbReference type="Proteomes" id="UP000265619"/>
    </source>
</evidence>
<dbReference type="InterPro" id="IPR052342">
    <property type="entry name" value="MCH/BMMD"/>
</dbReference>
<dbReference type="GO" id="GO:0016829">
    <property type="term" value="F:lyase activity"/>
    <property type="evidence" value="ECO:0007669"/>
    <property type="project" value="InterPro"/>
</dbReference>
<organism evidence="1 2">
    <name type="scientific">Acidovorax cavernicola</name>
    <dbReference type="NCBI Taxonomy" id="1675792"/>
    <lineage>
        <taxon>Bacteria</taxon>
        <taxon>Pseudomonadati</taxon>
        <taxon>Pseudomonadota</taxon>
        <taxon>Betaproteobacteria</taxon>
        <taxon>Burkholderiales</taxon>
        <taxon>Comamonadaceae</taxon>
        <taxon>Acidovorax</taxon>
    </lineage>
</organism>
<reference evidence="1 2" key="1">
    <citation type="submission" date="2018-09" db="EMBL/GenBank/DDBJ databases">
        <title>Acidovorax cavernicola nov. sp. isolated from Gruta de las Maravillas (Aracena, Spain).</title>
        <authorList>
            <person name="Jurado V."/>
            <person name="Gutierrez-Patricio S."/>
            <person name="Gonzalez-Pimentel J.L."/>
            <person name="Miller A.Z."/>
            <person name="Laiz L."/>
            <person name="Saiz-Jimenez C."/>
        </authorList>
    </citation>
    <scope>NUCLEOTIDE SEQUENCE [LARGE SCALE GENOMIC DNA]</scope>
    <source>
        <strain evidence="1 2">1011MAR4D40.2</strain>
    </source>
</reference>
<protein>
    <submittedName>
        <fullName evidence="1">MaoC family dehydratase</fullName>
    </submittedName>
</protein>
<dbReference type="Gene3D" id="3.10.129.10">
    <property type="entry name" value="Hotdog Thioesterase"/>
    <property type="match status" value="1"/>
</dbReference>
<dbReference type="InterPro" id="IPR029069">
    <property type="entry name" value="HotDog_dom_sf"/>
</dbReference>
<dbReference type="RefSeq" id="WP_119552764.1">
    <property type="nucleotide sequence ID" value="NZ_QXMN01000005.1"/>
</dbReference>
<dbReference type="PANTHER" id="PTHR43664:SF1">
    <property type="entry name" value="BETA-METHYLMALYL-COA DEHYDRATASE"/>
    <property type="match status" value="1"/>
</dbReference>
<gene>
    <name evidence="1" type="ORF">D3H34_07245</name>
</gene>
<dbReference type="EMBL" id="QXMN01000005">
    <property type="protein sequence ID" value="RIX83221.1"/>
    <property type="molecule type" value="Genomic_DNA"/>
</dbReference>
<name>A0A9X8D7B2_9BURK</name>
<dbReference type="OrthoDB" id="6703795at2"/>
<dbReference type="CDD" id="cd03451">
    <property type="entry name" value="FkbR2"/>
    <property type="match status" value="1"/>
</dbReference>
<comment type="caution">
    <text evidence="1">The sequence shown here is derived from an EMBL/GenBank/DDBJ whole genome shotgun (WGS) entry which is preliminary data.</text>
</comment>
<dbReference type="Pfam" id="PF19315">
    <property type="entry name" value="MC_hydratase"/>
    <property type="match status" value="1"/>
</dbReference>
<dbReference type="InterPro" id="IPR048274">
    <property type="entry name" value="MC_hydratase"/>
</dbReference>
<dbReference type="PANTHER" id="PTHR43664">
    <property type="entry name" value="MONOAMINE OXIDASE-RELATED"/>
    <property type="match status" value="1"/>
</dbReference>
<dbReference type="SUPFAM" id="SSF54637">
    <property type="entry name" value="Thioesterase/thiol ester dehydrase-isomerase"/>
    <property type="match status" value="1"/>
</dbReference>
<accession>A0A9X8D7B2</accession>
<evidence type="ECO:0000313" key="1">
    <source>
        <dbReference type="EMBL" id="RIX83221.1"/>
    </source>
</evidence>
<keyword evidence="2" id="KW-1185">Reference proteome</keyword>